<dbReference type="AlphaFoldDB" id="D7CLP3"/>
<reference evidence="2" key="1">
    <citation type="journal article" date="2010" name="Stand. Genomic Sci.">
        <title>Complete genome sequence of Syntrophothermus lipocalidus type strain (TGB-C1T).</title>
        <authorList>
            <consortium name="US DOE Joint Genome Institute (JGI-PGF)"/>
            <person name="Djao O."/>
            <person name="Zhang X."/>
            <person name="Lucas S."/>
            <person name="Lapidus A."/>
            <person name="Glavina Del Rio T."/>
            <person name="Nolan M."/>
            <person name="Tice H."/>
            <person name="Cheng J."/>
            <person name="Han C."/>
            <person name="Tapia R."/>
            <person name="Goodwin L."/>
            <person name="Pitluck S."/>
            <person name="Liolios K."/>
            <person name="Ivanova N."/>
            <person name="Mavromatis K."/>
            <person name="Mikhailova N."/>
            <person name="Ovchinnikova G."/>
            <person name="Pati A."/>
            <person name="Brambilla E."/>
            <person name="Chen A."/>
            <person name="Palaniappan K."/>
            <person name="Land M."/>
            <person name="Hauser L."/>
            <person name="Chang Y."/>
            <person name="Jeffries C."/>
            <person name="Rohde M."/>
            <person name="Sikorski J."/>
            <person name="Spring S."/>
            <person name="Goker M."/>
            <person name="Detter J."/>
            <person name="Woyke T."/>
            <person name="Bristow J."/>
            <person name="Eisen J."/>
            <person name="Markowitz V."/>
            <person name="Hugenholtz P."/>
            <person name="Kyrpides N."/>
            <person name="Klenk H."/>
        </authorList>
    </citation>
    <scope>NUCLEOTIDE SEQUENCE [LARGE SCALE GENOMIC DNA]</scope>
    <source>
        <strain evidence="2">DSM 12680 / TGB-C1</strain>
    </source>
</reference>
<sequence>MDEHEIFTGLEDVKLTLFDSTEWREICNRENSIGPEALLEEILDKRVWSNVEILWVVKRMLFYYGSKDSVLKKAPPERLLLNMAAVLRVLYMFVDYTNPELDDNIRSYISSKLTDATWGINQRTRQYLRKRD</sequence>
<accession>D7CLP3</accession>
<name>D7CLP3_SYNLT</name>
<protein>
    <submittedName>
        <fullName evidence="1">Uncharacterized protein</fullName>
    </submittedName>
</protein>
<evidence type="ECO:0000313" key="2">
    <source>
        <dbReference type="Proteomes" id="UP000000378"/>
    </source>
</evidence>
<evidence type="ECO:0000313" key="1">
    <source>
        <dbReference type="EMBL" id="ADI01628.1"/>
    </source>
</evidence>
<dbReference type="HOGENOM" id="CLU_1916058_0_0_9"/>
<dbReference type="EMBL" id="CP002048">
    <property type="protein sequence ID" value="ADI01628.1"/>
    <property type="molecule type" value="Genomic_DNA"/>
</dbReference>
<reference evidence="1 2" key="2">
    <citation type="journal article" date="2010" name="Stand. Genomic Sci.">
        <title>Complete genome sequence of Syntrophothermus lipocalidus type strain (TGB-C1).</title>
        <authorList>
            <person name="Djao O.D."/>
            <person name="Zhang X."/>
            <person name="Lucas S."/>
            <person name="Lapidus A."/>
            <person name="Del Rio T.G."/>
            <person name="Nolan M."/>
            <person name="Tice H."/>
            <person name="Cheng J.F."/>
            <person name="Han C."/>
            <person name="Tapia R."/>
            <person name="Goodwin L."/>
            <person name="Pitluck S."/>
            <person name="Liolios K."/>
            <person name="Ivanova N."/>
            <person name="Mavromatis K."/>
            <person name="Mikhailova N."/>
            <person name="Ovchinnikova G."/>
            <person name="Pati A."/>
            <person name="Brambilla E."/>
            <person name="Chen A."/>
            <person name="Palaniappan K."/>
            <person name="Land M."/>
            <person name="Hauser L."/>
            <person name="Chang Y.J."/>
            <person name="Jeffries C.D."/>
            <person name="Rohde M."/>
            <person name="Sikorski J."/>
            <person name="Spring S."/>
            <person name="Goker M."/>
            <person name="Detter J.C."/>
            <person name="Woyke T."/>
            <person name="Bristow J."/>
            <person name="Eisen J.A."/>
            <person name="Markowitz V."/>
            <person name="Hugenholtz P."/>
            <person name="Kyrpides N.C."/>
            <person name="Klenk H.P."/>
        </authorList>
    </citation>
    <scope>NUCLEOTIDE SEQUENCE [LARGE SCALE GENOMIC DNA]</scope>
    <source>
        <strain evidence="2">DSM 12680 / TGB-C1</strain>
    </source>
</reference>
<dbReference type="eggNOG" id="ENOG5030UGE">
    <property type="taxonomic scope" value="Bacteria"/>
</dbReference>
<dbReference type="RefSeq" id="WP_013175030.1">
    <property type="nucleotide sequence ID" value="NC_014220.1"/>
</dbReference>
<gene>
    <name evidence="1" type="ordered locus">Slip_0848</name>
</gene>
<organism evidence="1 2">
    <name type="scientific">Syntrophothermus lipocalidus (strain DSM 12680 / TGB-C1)</name>
    <dbReference type="NCBI Taxonomy" id="643648"/>
    <lineage>
        <taxon>Bacteria</taxon>
        <taxon>Bacillati</taxon>
        <taxon>Bacillota</taxon>
        <taxon>Clostridia</taxon>
        <taxon>Eubacteriales</taxon>
        <taxon>Syntrophomonadaceae</taxon>
        <taxon>Syntrophothermus</taxon>
    </lineage>
</organism>
<proteinExistence type="predicted"/>
<dbReference type="Proteomes" id="UP000000378">
    <property type="component" value="Chromosome"/>
</dbReference>
<dbReference type="KEGG" id="slp:Slip_0848"/>
<keyword evidence="2" id="KW-1185">Reference proteome</keyword>
<dbReference type="OrthoDB" id="2081580at2"/>